<proteinExistence type="predicted"/>
<comment type="caution">
    <text evidence="3">The sequence shown here is derived from an EMBL/GenBank/DDBJ whole genome shotgun (WGS) entry which is preliminary data.</text>
</comment>
<dbReference type="AlphaFoldDB" id="A0A409XJ36"/>
<keyword evidence="1" id="KW-0472">Membrane</keyword>
<evidence type="ECO:0000259" key="2">
    <source>
        <dbReference type="Pfam" id="PF00149"/>
    </source>
</evidence>
<dbReference type="Pfam" id="PF00149">
    <property type="entry name" value="Metallophos"/>
    <property type="match status" value="1"/>
</dbReference>
<dbReference type="STRING" id="93625.A0A409XJ36"/>
<evidence type="ECO:0000256" key="1">
    <source>
        <dbReference type="SAM" id="Phobius"/>
    </source>
</evidence>
<dbReference type="Proteomes" id="UP000283269">
    <property type="component" value="Unassembled WGS sequence"/>
</dbReference>
<evidence type="ECO:0000313" key="4">
    <source>
        <dbReference type="Proteomes" id="UP000283269"/>
    </source>
</evidence>
<dbReference type="InterPro" id="IPR029052">
    <property type="entry name" value="Metallo-depent_PP-like"/>
</dbReference>
<protein>
    <recommendedName>
        <fullName evidence="2">Calcineurin-like phosphoesterase domain-containing protein</fullName>
    </recommendedName>
</protein>
<dbReference type="OrthoDB" id="783096at2759"/>
<dbReference type="GO" id="GO:0004721">
    <property type="term" value="F:phosphoprotein phosphatase activity"/>
    <property type="evidence" value="ECO:0007669"/>
    <property type="project" value="TreeGrafter"/>
</dbReference>
<dbReference type="Gene3D" id="2.100.10.50">
    <property type="match status" value="1"/>
</dbReference>
<dbReference type="GO" id="GO:0005737">
    <property type="term" value="C:cytoplasm"/>
    <property type="evidence" value="ECO:0007669"/>
    <property type="project" value="TreeGrafter"/>
</dbReference>
<gene>
    <name evidence="3" type="ORF">CVT25_010161</name>
</gene>
<dbReference type="PANTHER" id="PTHR32440:SF0">
    <property type="entry name" value="PHOSPHATASE DCR2-RELATED"/>
    <property type="match status" value="1"/>
</dbReference>
<keyword evidence="1" id="KW-0812">Transmembrane</keyword>
<dbReference type="PANTHER" id="PTHR32440">
    <property type="entry name" value="PHOSPHATASE DCR2-RELATED-RELATED"/>
    <property type="match status" value="1"/>
</dbReference>
<feature type="transmembrane region" description="Helical" evidence="1">
    <location>
        <begin position="12"/>
        <end position="37"/>
    </location>
</feature>
<dbReference type="InParanoid" id="A0A409XJ36"/>
<dbReference type="CDD" id="cd07383">
    <property type="entry name" value="MPP_Dcr2"/>
    <property type="match status" value="1"/>
</dbReference>
<accession>A0A409XJ36</accession>
<dbReference type="Gene3D" id="3.60.21.10">
    <property type="match status" value="1"/>
</dbReference>
<reference evidence="3 4" key="1">
    <citation type="journal article" date="2018" name="Evol. Lett.">
        <title>Horizontal gene cluster transfer increased hallucinogenic mushroom diversity.</title>
        <authorList>
            <person name="Reynolds H.T."/>
            <person name="Vijayakumar V."/>
            <person name="Gluck-Thaler E."/>
            <person name="Korotkin H.B."/>
            <person name="Matheny P.B."/>
            <person name="Slot J.C."/>
        </authorList>
    </citation>
    <scope>NUCLEOTIDE SEQUENCE [LARGE SCALE GENOMIC DNA]</scope>
    <source>
        <strain evidence="3 4">2631</strain>
    </source>
</reference>
<dbReference type="EMBL" id="NHYD01001548">
    <property type="protein sequence ID" value="PPQ90772.1"/>
    <property type="molecule type" value="Genomic_DNA"/>
</dbReference>
<dbReference type="SUPFAM" id="SSF56300">
    <property type="entry name" value="Metallo-dependent phosphatases"/>
    <property type="match status" value="1"/>
</dbReference>
<sequence length="673" mass="75726">MASFSCFKFFRGLRSMCAPIVTVIGFSLMLTYVFVLYQPTRGPGIKQRMGWQSWDVVTMTDQTTPSEGTTKPGGNLENTVDWWNVTKPEEKVDFSSLPLDVWSPLLPHNTGLSEIAITRCIIDPDIGGDVCAPDSTSEQDAIKGKWVRVPRNLNLEGGYISGWLNIYYRRTRRQDINLITEIRLYPQNEQPETLEGWHKAKTSLRAGLRGIPPLFLWYKTGKTSGDMSAKERANIITELDVLYGEDTPWYGFEKIEPPTLSQRGRIEATWITYRRGVKIPPRAPPLHFSHSGKFKVLQVADLHFSVSQGMCRDTILSPCEHSDNLTNTLISHVIDQEKPDLIVFTGDQLNGQGSSWDPKSVLAKFAKAVTAKGIPWAAVFGNHDEEDGMGKEQQVALMKSLPYSLVERGPKDVHGVGNYVLKVYSPDASKTHALTLYFLDSGSYTKGMFDWFGFFTPTEYDWIRQSQIDWFLQESGRSMSRFVSLVLPTDEPPKASINHIERPFRPDTGKDIGSVWERQDDQVIPGIRRLAKPNALMFFHIPLPETYLKADMNPSTGRALDVGISGQEPPGNAKNNDGFFEKGILKAMESDHVSNRNAHEVKAIGNGHCHITENCRRVKGVWFCFGGGGFDRRFRIYDVSDFGETIRTYKRTEKDEIVDEMILAGNGSPPLPS</sequence>
<dbReference type="InterPro" id="IPR004843">
    <property type="entry name" value="Calcineurin-like_PHP"/>
</dbReference>
<evidence type="ECO:0000313" key="3">
    <source>
        <dbReference type="EMBL" id="PPQ90772.1"/>
    </source>
</evidence>
<name>A0A409XJ36_PSICY</name>
<feature type="domain" description="Calcineurin-like phosphoesterase" evidence="2">
    <location>
        <begin position="294"/>
        <end position="470"/>
    </location>
</feature>
<keyword evidence="4" id="KW-1185">Reference proteome</keyword>
<keyword evidence="1" id="KW-1133">Transmembrane helix</keyword>
<organism evidence="3 4">
    <name type="scientific">Psilocybe cyanescens</name>
    <dbReference type="NCBI Taxonomy" id="93625"/>
    <lineage>
        <taxon>Eukaryota</taxon>
        <taxon>Fungi</taxon>
        <taxon>Dikarya</taxon>
        <taxon>Basidiomycota</taxon>
        <taxon>Agaricomycotina</taxon>
        <taxon>Agaricomycetes</taxon>
        <taxon>Agaricomycetidae</taxon>
        <taxon>Agaricales</taxon>
        <taxon>Agaricineae</taxon>
        <taxon>Strophariaceae</taxon>
        <taxon>Psilocybe</taxon>
    </lineage>
</organism>